<evidence type="ECO:0000256" key="8">
    <source>
        <dbReference type="ARBA" id="ARBA00034923"/>
    </source>
</evidence>
<dbReference type="InterPro" id="IPR027417">
    <property type="entry name" value="P-loop_NTPase"/>
</dbReference>
<feature type="binding site" evidence="10">
    <location>
        <begin position="13"/>
        <end position="20"/>
    </location>
    <ligand>
        <name>ATP</name>
        <dbReference type="ChEBI" id="CHEBI:30616"/>
    </ligand>
</feature>
<evidence type="ECO:0000256" key="6">
    <source>
        <dbReference type="ARBA" id="ARBA00034617"/>
    </source>
</evidence>
<dbReference type="GO" id="GO:0000725">
    <property type="term" value="P:recombinational repair"/>
    <property type="evidence" value="ECO:0007669"/>
    <property type="project" value="TreeGrafter"/>
</dbReference>
<keyword evidence="3 10" id="KW-0347">Helicase</keyword>
<name>A0A2S6I6C2_9BACT</name>
<dbReference type="GO" id="GO:0004527">
    <property type="term" value="F:exonuclease activity"/>
    <property type="evidence" value="ECO:0007669"/>
    <property type="project" value="UniProtKB-KW"/>
</dbReference>
<protein>
    <recommendedName>
        <fullName evidence="7">DNA 3'-5' helicase</fullName>
        <ecNumber evidence="7">5.6.2.4</ecNumber>
    </recommendedName>
    <alternativeName>
        <fullName evidence="8">DNA 3'-5' helicase II</fullName>
    </alternativeName>
</protein>
<accession>A0A2S6I6C2</accession>
<dbReference type="GO" id="GO:0003677">
    <property type="term" value="F:DNA binding"/>
    <property type="evidence" value="ECO:0007669"/>
    <property type="project" value="InterPro"/>
</dbReference>
<dbReference type="PANTHER" id="PTHR11070">
    <property type="entry name" value="UVRD / RECB / PCRA DNA HELICASE FAMILY MEMBER"/>
    <property type="match status" value="1"/>
</dbReference>
<dbReference type="Pfam" id="PF13361">
    <property type="entry name" value="UvrD_C"/>
    <property type="match status" value="1"/>
</dbReference>
<dbReference type="Pfam" id="PF00580">
    <property type="entry name" value="UvrD-helicase"/>
    <property type="match status" value="1"/>
</dbReference>
<keyword evidence="13" id="KW-0269">Exonuclease</keyword>
<evidence type="ECO:0000256" key="10">
    <source>
        <dbReference type="PROSITE-ProRule" id="PRU00560"/>
    </source>
</evidence>
<dbReference type="PANTHER" id="PTHR11070:SF2">
    <property type="entry name" value="ATP-DEPENDENT DNA HELICASE SRS2"/>
    <property type="match status" value="1"/>
</dbReference>
<dbReference type="Gene3D" id="1.10.486.10">
    <property type="entry name" value="PCRA, domain 4"/>
    <property type="match status" value="1"/>
</dbReference>
<feature type="domain" description="UvrD-like helicase ATP-binding" evidence="11">
    <location>
        <begin position="1"/>
        <end position="413"/>
    </location>
</feature>
<gene>
    <name evidence="13" type="ORF">CLV84_3597</name>
</gene>
<evidence type="ECO:0000256" key="3">
    <source>
        <dbReference type="ARBA" id="ARBA00022806"/>
    </source>
</evidence>
<dbReference type="InterPro" id="IPR014016">
    <property type="entry name" value="UvrD-like_ATP-bd"/>
</dbReference>
<evidence type="ECO:0000256" key="4">
    <source>
        <dbReference type="ARBA" id="ARBA00022840"/>
    </source>
</evidence>
<dbReference type="GO" id="GO:0043138">
    <property type="term" value="F:3'-5' DNA helicase activity"/>
    <property type="evidence" value="ECO:0007669"/>
    <property type="project" value="UniProtKB-EC"/>
</dbReference>
<evidence type="ECO:0000256" key="2">
    <source>
        <dbReference type="ARBA" id="ARBA00022801"/>
    </source>
</evidence>
<dbReference type="EC" id="5.6.2.4" evidence="7"/>
<evidence type="ECO:0000259" key="11">
    <source>
        <dbReference type="PROSITE" id="PS51198"/>
    </source>
</evidence>
<dbReference type="InterPro" id="IPR000212">
    <property type="entry name" value="DNA_helicase_UvrD/REP"/>
</dbReference>
<evidence type="ECO:0000313" key="13">
    <source>
        <dbReference type="EMBL" id="PPK86661.1"/>
    </source>
</evidence>
<reference evidence="13 14" key="1">
    <citation type="submission" date="2018-02" db="EMBL/GenBank/DDBJ databases">
        <title>Genomic Encyclopedia of Archaeal and Bacterial Type Strains, Phase II (KMG-II): from individual species to whole genera.</title>
        <authorList>
            <person name="Goeker M."/>
        </authorList>
    </citation>
    <scope>NUCLEOTIDE SEQUENCE [LARGE SCALE GENOMIC DNA]</scope>
    <source>
        <strain evidence="13 14">DSM 29526</strain>
    </source>
</reference>
<dbReference type="GO" id="GO:0005829">
    <property type="term" value="C:cytosol"/>
    <property type="evidence" value="ECO:0007669"/>
    <property type="project" value="TreeGrafter"/>
</dbReference>
<proteinExistence type="predicted"/>
<evidence type="ECO:0000256" key="7">
    <source>
        <dbReference type="ARBA" id="ARBA00034808"/>
    </source>
</evidence>
<dbReference type="InterPro" id="IPR014017">
    <property type="entry name" value="DNA_helicase_UvrD-like_C"/>
</dbReference>
<evidence type="ECO:0000256" key="1">
    <source>
        <dbReference type="ARBA" id="ARBA00022741"/>
    </source>
</evidence>
<comment type="catalytic activity">
    <reaction evidence="6">
        <text>Couples ATP hydrolysis with the unwinding of duplex DNA by translocating in the 3'-5' direction.</text>
        <dbReference type="EC" id="5.6.2.4"/>
    </reaction>
</comment>
<dbReference type="GO" id="GO:0016887">
    <property type="term" value="F:ATP hydrolysis activity"/>
    <property type="evidence" value="ECO:0007669"/>
    <property type="project" value="RHEA"/>
</dbReference>
<dbReference type="EMBL" id="PTJC01000006">
    <property type="protein sequence ID" value="PPK86661.1"/>
    <property type="molecule type" value="Genomic_DNA"/>
</dbReference>
<dbReference type="Proteomes" id="UP000237662">
    <property type="component" value="Unassembled WGS sequence"/>
</dbReference>
<sequence length="1079" mass="120323">MPGLLNNLKLISAGAGSGKTYRLTLEMAALLTSGEVRPEGIIATTFTKRAAAELKERVRVKLLREGMTREAGELSNALIGTVHGLGVKLLRRFAFEAGVSPQVDIIADGDHQRLFNLSMAAVISLGQIQEIEALVDRLSLSTSGEKYNWRKDVLGLVEVIRGNNFTPADIERSKTNSWQSLQEFLPPVDTNLSLSQYRTRAERILKETFEALLDNEADGTKKTDTAAQALRSMLGDLKQRGYLPWVNYAKLGRFAGEVGAKSRDLVTELVELGERHASLADFQEDLRRYQEMLFDFAQASIEEYDSYKKRRGRIDYTDMEVLVLRLLENDSVRETLSRELDLLMVDEFQDTSPIQLAIFLQLSQLAKQSVWVGDPKQSIYGFRGAEPRLMAAVMHANGPIDPANIQRKSWRSREDIVYACNSLFVSAFPEFTAAEVALEPVRTRRGSRFSPQESEQLSETHGLIHWHFTPEGKTRHSNGFMIATLVKAIRELLANPHPVLPKGGSEERKLRAGDIAILCRSNYRCADVAAELAKQGIPAAIARKGLLETAEATLLLACLKYMLDGTDSLSIAEIMLFGSRRDLPDIIDHRLHHLEYDPKAAWGTEEAILGQLESLREATAEHSTSEIINLVVERIDLRRIAAGWGDGEQRLANIDELRRLAMAYEENCHQQHRAASLGGYLLYLNQLIREGEDMQGASERPDAVNVLTYHRSKGLEWPVVVCFDLDQALRADVWGRAVVPDDPSAPVDLRRPLADRWLRYWVNPYGRLSSGIPWVDALEESRHKAATTEAALAEEARLLYVGMTRARDFLVLPTSQRNGAPWVDRVFARGGKATPVLAPDTTETPFTWNDVDVDKSFHSWTEPASQPAAEMSHHPIRFIDSERPGRSPYASRVVDDAFLAEYFGESRPGITLSYFQPPELDPATDGRILARCLSIFLAGDPRDAASMAYRTELAGDLLMDWAPGGSVDPTLFPQQSDSFAATLAEHWPDATVRRQLALRGTCAGRGYEKKVDWLLQTPGGECILLLDVCQSAKQLPNQLGARMAELRLQARLLGATSRFQVTTAFLHPLILGQLIEVKL</sequence>
<feature type="domain" description="UvrD-like helicase C-terminal" evidence="12">
    <location>
        <begin position="431"/>
        <end position="714"/>
    </location>
</feature>
<dbReference type="PROSITE" id="PS51198">
    <property type="entry name" value="UVRD_HELICASE_ATP_BIND"/>
    <property type="match status" value="1"/>
</dbReference>
<organism evidence="13 14">
    <name type="scientific">Neolewinella xylanilytica</name>
    <dbReference type="NCBI Taxonomy" id="1514080"/>
    <lineage>
        <taxon>Bacteria</taxon>
        <taxon>Pseudomonadati</taxon>
        <taxon>Bacteroidota</taxon>
        <taxon>Saprospiria</taxon>
        <taxon>Saprospirales</taxon>
        <taxon>Lewinellaceae</taxon>
        <taxon>Neolewinella</taxon>
    </lineage>
</organism>
<dbReference type="AlphaFoldDB" id="A0A2S6I6C2"/>
<keyword evidence="4 10" id="KW-0067">ATP-binding</keyword>
<dbReference type="PROSITE" id="PS51217">
    <property type="entry name" value="UVRD_HELICASE_CTER"/>
    <property type="match status" value="1"/>
</dbReference>
<comment type="caution">
    <text evidence="13">The sequence shown here is derived from an EMBL/GenBank/DDBJ whole genome shotgun (WGS) entry which is preliminary data.</text>
</comment>
<keyword evidence="14" id="KW-1185">Reference proteome</keyword>
<keyword evidence="1 10" id="KW-0547">Nucleotide-binding</keyword>
<evidence type="ECO:0000256" key="5">
    <source>
        <dbReference type="ARBA" id="ARBA00023235"/>
    </source>
</evidence>
<evidence type="ECO:0000313" key="14">
    <source>
        <dbReference type="Proteomes" id="UP000237662"/>
    </source>
</evidence>
<keyword evidence="13" id="KW-0540">Nuclease</keyword>
<dbReference type="GO" id="GO:0005524">
    <property type="term" value="F:ATP binding"/>
    <property type="evidence" value="ECO:0007669"/>
    <property type="project" value="UniProtKB-UniRule"/>
</dbReference>
<comment type="catalytic activity">
    <reaction evidence="9">
        <text>ATP + H2O = ADP + phosphate + H(+)</text>
        <dbReference type="Rhea" id="RHEA:13065"/>
        <dbReference type="ChEBI" id="CHEBI:15377"/>
        <dbReference type="ChEBI" id="CHEBI:15378"/>
        <dbReference type="ChEBI" id="CHEBI:30616"/>
        <dbReference type="ChEBI" id="CHEBI:43474"/>
        <dbReference type="ChEBI" id="CHEBI:456216"/>
        <dbReference type="EC" id="5.6.2.4"/>
    </reaction>
</comment>
<dbReference type="Gene3D" id="3.40.50.300">
    <property type="entry name" value="P-loop containing nucleotide triphosphate hydrolases"/>
    <property type="match status" value="4"/>
</dbReference>
<keyword evidence="2 10" id="KW-0378">Hydrolase</keyword>
<evidence type="ECO:0000259" key="12">
    <source>
        <dbReference type="PROSITE" id="PS51217"/>
    </source>
</evidence>
<dbReference type="SUPFAM" id="SSF52540">
    <property type="entry name" value="P-loop containing nucleoside triphosphate hydrolases"/>
    <property type="match status" value="1"/>
</dbReference>
<keyword evidence="5" id="KW-0413">Isomerase</keyword>
<evidence type="ECO:0000256" key="9">
    <source>
        <dbReference type="ARBA" id="ARBA00048988"/>
    </source>
</evidence>